<dbReference type="EMBL" id="JACEGQ020000007">
    <property type="protein sequence ID" value="KAH8503422.1"/>
    <property type="molecule type" value="Genomic_DNA"/>
</dbReference>
<gene>
    <name evidence="8" type="ORF">H0E87_014628</name>
</gene>
<evidence type="ECO:0000259" key="7">
    <source>
        <dbReference type="PROSITE" id="PS51153"/>
    </source>
</evidence>
<dbReference type="PROSITE" id="PS51153">
    <property type="entry name" value="RPW8"/>
    <property type="match status" value="1"/>
</dbReference>
<dbReference type="AlphaFoldDB" id="A0A8T2YEG4"/>
<dbReference type="Pfam" id="PF23598">
    <property type="entry name" value="LRR_14"/>
    <property type="match status" value="1"/>
</dbReference>
<feature type="domain" description="RPW8" evidence="7">
    <location>
        <begin position="4"/>
        <end position="153"/>
    </location>
</feature>
<keyword evidence="2" id="KW-0433">Leucine-rich repeat</keyword>
<evidence type="ECO:0000256" key="6">
    <source>
        <dbReference type="ARBA" id="ARBA00022840"/>
    </source>
</evidence>
<dbReference type="Pfam" id="PF05659">
    <property type="entry name" value="RPW8"/>
    <property type="match status" value="1"/>
</dbReference>
<dbReference type="PANTHER" id="PTHR36766:SF68">
    <property type="entry name" value="RPW8 DOMAIN-CONTAINING PROTEIN"/>
    <property type="match status" value="1"/>
</dbReference>
<evidence type="ECO:0000256" key="4">
    <source>
        <dbReference type="ARBA" id="ARBA00022741"/>
    </source>
</evidence>
<proteinExistence type="inferred from homology"/>
<sequence length="1020" mass="115431">MAGQVVISAVAGAGFQMIFGDFINVVLEALKNNSQFKRSLKRLADMLEEMAPNIKRIESFNRELDQPKQLEGLKGLLKKGNDLVFKCSKIHKYNYYQRPLYNKKLLKLGKDIRGHITRLQLQGIADTKEILHTQNSTLVAVKGVSSGLGQLNDQIGKLSMTLSNGGWVDSSKSYSNTILAGVCSPPLLKVDPVGLKIPLNDLRKLLNDETSQHIVLTAPGGCGKTTLATALCQHGDVKDKFKSNIFFVNVPKLRNLMVIVKMIFQHKEFELPDFRSEEDAANHLERLFQQIGPDPILLVLDDVWPGSKSILDKLKFRIENYKILVTSRYEFPSFGSTYKLKTLNLADAMTLFQKLAFPLDQQSYAPDQQILEEMVKCCRGFPLVISVVGKSLCRKSAAEWRKRLRECSKAVSILSHDEILDCLQSSVEAFNDDVVAKECFMDLGSFPEDQRIPATTLIDMWAELYNLDEDDAIANLHELSDRNLIEVVVTRKDANEDDGSYNEHFVMQHDLLRELAIRGSNSGKIEHRKRVLLEIIENKIPEWLMEQDQLSIRAKLLSISTDETFSSSWSTMQAPEVEVLLLNFQTEKYSLPEFIERMNKLKVLVLHNYGFVPAELSNFPLLGSLSNLKRIRLEKVSIPSLFLTSMKWRKLEKMSLVMCNIDQAFNKSTNKISDAFPKLVDLTIDYCNDLEELPTGFCDLVLLRKLSITNCHKLLALPEDMGNLLDLEVLRLNSCIELTELPGTIGRLHKLQILDLSECLSVTELPEQIGQLDDLRKLYMIECSSCELPSSVANLVHLKEVIGDQETAMSWNRFKPCLPSLTIKGNSNGSSITWCSCSGEIHGVAVGCSDGRERQSPHNGRDMWMELYKLDEEAYAVAKIQELSNMNLVDLVVTRNYLSSCYNHHFAMQHDLLREIGKLVNLEILRLCSCIELLELPHTNIGGVHKLRILGISECLEIKRLPEEIGEVQNLSTLHMISCSNYYKLPSSILNLKHLEEAVCDEETASLWESVTHVLKNWRT</sequence>
<dbReference type="PRINTS" id="PR00364">
    <property type="entry name" value="DISEASERSIST"/>
</dbReference>
<dbReference type="SUPFAM" id="SSF52540">
    <property type="entry name" value="P-loop containing nucleoside triphosphate hydrolases"/>
    <property type="match status" value="1"/>
</dbReference>
<protein>
    <recommendedName>
        <fullName evidence="7">RPW8 domain-containing protein</fullName>
    </recommendedName>
</protein>
<dbReference type="InterPro" id="IPR042197">
    <property type="entry name" value="Apaf_helical"/>
</dbReference>
<evidence type="ECO:0000256" key="3">
    <source>
        <dbReference type="ARBA" id="ARBA00022737"/>
    </source>
</evidence>
<evidence type="ECO:0000256" key="1">
    <source>
        <dbReference type="ARBA" id="ARBA00008894"/>
    </source>
</evidence>
<dbReference type="SUPFAM" id="SSF52058">
    <property type="entry name" value="L domain-like"/>
    <property type="match status" value="1"/>
</dbReference>
<dbReference type="Pfam" id="PF00931">
    <property type="entry name" value="NB-ARC"/>
    <property type="match status" value="1"/>
</dbReference>
<evidence type="ECO:0000256" key="5">
    <source>
        <dbReference type="ARBA" id="ARBA00022821"/>
    </source>
</evidence>
<dbReference type="Gene3D" id="1.10.10.10">
    <property type="entry name" value="Winged helix-like DNA-binding domain superfamily/Winged helix DNA-binding domain"/>
    <property type="match status" value="1"/>
</dbReference>
<keyword evidence="9" id="KW-1185">Reference proteome</keyword>
<reference evidence="8" key="1">
    <citation type="journal article" date="2021" name="J. Hered.">
        <title>Genome Assembly of Salicaceae Populus deltoides (Eastern Cottonwood) I-69 Based on Nanopore Sequencing and Hi-C Technologies.</title>
        <authorList>
            <person name="Bai S."/>
            <person name="Wu H."/>
            <person name="Zhang J."/>
            <person name="Pan Z."/>
            <person name="Zhao W."/>
            <person name="Li Z."/>
            <person name="Tong C."/>
        </authorList>
    </citation>
    <scope>NUCLEOTIDE SEQUENCE</scope>
    <source>
        <tissue evidence="8">Leaf</tissue>
    </source>
</reference>
<keyword evidence="6" id="KW-0067">ATP-binding</keyword>
<dbReference type="InterPro" id="IPR002182">
    <property type="entry name" value="NB-ARC"/>
</dbReference>
<dbReference type="InterPro" id="IPR055414">
    <property type="entry name" value="LRR_R13L4/SHOC2-like"/>
</dbReference>
<dbReference type="GO" id="GO:0006952">
    <property type="term" value="P:defense response"/>
    <property type="evidence" value="ECO:0007669"/>
    <property type="project" value="UniProtKB-KW"/>
</dbReference>
<evidence type="ECO:0000256" key="2">
    <source>
        <dbReference type="ARBA" id="ARBA00022614"/>
    </source>
</evidence>
<dbReference type="GO" id="GO:0005524">
    <property type="term" value="F:ATP binding"/>
    <property type="evidence" value="ECO:0007669"/>
    <property type="project" value="UniProtKB-KW"/>
</dbReference>
<dbReference type="InterPro" id="IPR036388">
    <property type="entry name" value="WH-like_DNA-bd_sf"/>
</dbReference>
<dbReference type="InterPro" id="IPR008808">
    <property type="entry name" value="Powdery_mildew-R_dom"/>
</dbReference>
<dbReference type="Gene3D" id="3.40.50.300">
    <property type="entry name" value="P-loop containing nucleotide triphosphate hydrolases"/>
    <property type="match status" value="1"/>
</dbReference>
<comment type="similarity">
    <text evidence="1">Belongs to the disease resistance NB-LRR family.</text>
</comment>
<dbReference type="InterPro" id="IPR032675">
    <property type="entry name" value="LRR_dom_sf"/>
</dbReference>
<dbReference type="Proteomes" id="UP000807159">
    <property type="component" value="Chromosome 7"/>
</dbReference>
<name>A0A8T2YEG4_POPDE</name>
<dbReference type="Gene3D" id="3.80.10.10">
    <property type="entry name" value="Ribonuclease Inhibitor"/>
    <property type="match status" value="2"/>
</dbReference>
<keyword evidence="4" id="KW-0547">Nucleotide-binding</keyword>
<dbReference type="GO" id="GO:0043531">
    <property type="term" value="F:ADP binding"/>
    <property type="evidence" value="ECO:0007669"/>
    <property type="project" value="InterPro"/>
</dbReference>
<accession>A0A8T2YEG4</accession>
<keyword evidence="3" id="KW-0677">Repeat</keyword>
<dbReference type="PANTHER" id="PTHR36766">
    <property type="entry name" value="PLANT BROAD-SPECTRUM MILDEW RESISTANCE PROTEIN RPW8"/>
    <property type="match status" value="1"/>
</dbReference>
<keyword evidence="5" id="KW-0611">Plant defense</keyword>
<evidence type="ECO:0000313" key="8">
    <source>
        <dbReference type="EMBL" id="KAH8503422.1"/>
    </source>
</evidence>
<dbReference type="InterPro" id="IPR027417">
    <property type="entry name" value="P-loop_NTPase"/>
</dbReference>
<comment type="caution">
    <text evidence="8">The sequence shown here is derived from an EMBL/GenBank/DDBJ whole genome shotgun (WGS) entry which is preliminary data.</text>
</comment>
<evidence type="ECO:0000313" key="9">
    <source>
        <dbReference type="Proteomes" id="UP000807159"/>
    </source>
</evidence>
<dbReference type="FunFam" id="3.80.10.10:FF:001428">
    <property type="entry name" value="Probable disease resistance protein At5g04720"/>
    <property type="match status" value="1"/>
</dbReference>
<dbReference type="Gene3D" id="1.10.8.430">
    <property type="entry name" value="Helical domain of apoptotic protease-activating factors"/>
    <property type="match status" value="1"/>
</dbReference>
<organism evidence="8 9">
    <name type="scientific">Populus deltoides</name>
    <name type="common">Eastern poplar</name>
    <name type="synonym">Eastern cottonwood</name>
    <dbReference type="NCBI Taxonomy" id="3696"/>
    <lineage>
        <taxon>Eukaryota</taxon>
        <taxon>Viridiplantae</taxon>
        <taxon>Streptophyta</taxon>
        <taxon>Embryophyta</taxon>
        <taxon>Tracheophyta</taxon>
        <taxon>Spermatophyta</taxon>
        <taxon>Magnoliopsida</taxon>
        <taxon>eudicotyledons</taxon>
        <taxon>Gunneridae</taxon>
        <taxon>Pentapetalae</taxon>
        <taxon>rosids</taxon>
        <taxon>fabids</taxon>
        <taxon>Malpighiales</taxon>
        <taxon>Salicaceae</taxon>
        <taxon>Saliceae</taxon>
        <taxon>Populus</taxon>
    </lineage>
</organism>